<evidence type="ECO:0000313" key="2">
    <source>
        <dbReference type="Proteomes" id="UP000074356"/>
    </source>
</evidence>
<protein>
    <submittedName>
        <fullName evidence="1">Uncharacterized protein</fullName>
    </submittedName>
</protein>
<reference evidence="1 2" key="1">
    <citation type="submission" date="2016-02" db="EMBL/GenBank/DDBJ databases">
        <authorList>
            <consortium name="Pathogen Informatics"/>
        </authorList>
    </citation>
    <scope>NUCLEOTIDE SEQUENCE [LARGE SCALE GENOMIC DNA]</scope>
    <source>
        <strain evidence="1 2">LSS78</strain>
    </source>
</reference>
<name>A0A0Z8JDN9_STRSU</name>
<dbReference type="Proteomes" id="UP000074356">
    <property type="component" value="Unassembled WGS sequence"/>
</dbReference>
<proteinExistence type="predicted"/>
<dbReference type="RefSeq" id="WP_044682821.1">
    <property type="nucleotide sequence ID" value="NZ_CEHN01000069.1"/>
</dbReference>
<dbReference type="EMBL" id="FIIB01000006">
    <property type="protein sequence ID" value="CYV51897.1"/>
    <property type="molecule type" value="Genomic_DNA"/>
</dbReference>
<evidence type="ECO:0000313" key="1">
    <source>
        <dbReference type="EMBL" id="CYV51897.1"/>
    </source>
</evidence>
<organism evidence="1 2">
    <name type="scientific">Streptococcus suis</name>
    <dbReference type="NCBI Taxonomy" id="1307"/>
    <lineage>
        <taxon>Bacteria</taxon>
        <taxon>Bacillati</taxon>
        <taxon>Bacillota</taxon>
        <taxon>Bacilli</taxon>
        <taxon>Lactobacillales</taxon>
        <taxon>Streptococcaceae</taxon>
        <taxon>Streptococcus</taxon>
    </lineage>
</organism>
<accession>A0A0Z8JDN9</accession>
<sequence length="63" mass="7306">MIKEYRDNFLGDSATDKLNKDIKHNPDIRFNIVGYSQTIQQNGLPIILSSILVMWDEFFSDAE</sequence>
<gene>
    <name evidence="1" type="ORF">ERS132440_00941</name>
</gene>
<dbReference type="AlphaFoldDB" id="A0A0Z8JDN9"/>